<dbReference type="RefSeq" id="WP_191142888.1">
    <property type="nucleotide sequence ID" value="NZ_JACXAH010000054.1"/>
</dbReference>
<gene>
    <name evidence="1" type="ORF">IC620_16570</name>
</gene>
<evidence type="ECO:0000313" key="1">
    <source>
        <dbReference type="EMBL" id="MBD1373958.1"/>
    </source>
</evidence>
<dbReference type="AlphaFoldDB" id="A0A926NC86"/>
<evidence type="ECO:0000313" key="2">
    <source>
        <dbReference type="Proteomes" id="UP000661691"/>
    </source>
</evidence>
<sequence>MTDIQAFLAGYKPSFLFTPNHDYPHYANSEMEQLNKYPSFNVTMNSRDHLLYTQTIPQRENIKTRLETLSPDTYEYEKIIGEALGFPPGAVEVYQKIKLLPVQRVGINYIGINFVTSVEHLTSDVQWLWSTYNNQSDAIVEVFYKPLDEWFNIQHLDTMALQRVYSQIHSSSEKEGSVS</sequence>
<organism evidence="1 2">
    <name type="scientific">Polycladospora coralii</name>
    <dbReference type="NCBI Taxonomy" id="2771432"/>
    <lineage>
        <taxon>Bacteria</taxon>
        <taxon>Bacillati</taxon>
        <taxon>Bacillota</taxon>
        <taxon>Bacilli</taxon>
        <taxon>Bacillales</taxon>
        <taxon>Thermoactinomycetaceae</taxon>
        <taxon>Polycladospora</taxon>
    </lineage>
</organism>
<dbReference type="EMBL" id="JACXAH010000054">
    <property type="protein sequence ID" value="MBD1373958.1"/>
    <property type="molecule type" value="Genomic_DNA"/>
</dbReference>
<dbReference type="Proteomes" id="UP000661691">
    <property type="component" value="Unassembled WGS sequence"/>
</dbReference>
<protein>
    <submittedName>
        <fullName evidence="1">Uncharacterized protein</fullName>
    </submittedName>
</protein>
<accession>A0A926NC86</accession>
<reference evidence="1" key="1">
    <citation type="submission" date="2020-09" db="EMBL/GenBank/DDBJ databases">
        <title>A novel bacterium of genus Hazenella, isolated from South China Sea.</title>
        <authorList>
            <person name="Huang H."/>
            <person name="Mo K."/>
            <person name="Hu Y."/>
        </authorList>
    </citation>
    <scope>NUCLEOTIDE SEQUENCE</scope>
    <source>
        <strain evidence="1">IB182357</strain>
    </source>
</reference>
<proteinExistence type="predicted"/>
<keyword evidence="2" id="KW-1185">Reference proteome</keyword>
<name>A0A926NC86_9BACL</name>
<comment type="caution">
    <text evidence="1">The sequence shown here is derived from an EMBL/GenBank/DDBJ whole genome shotgun (WGS) entry which is preliminary data.</text>
</comment>